<dbReference type="InterPro" id="IPR000835">
    <property type="entry name" value="HTH_MarR-typ"/>
</dbReference>
<evidence type="ECO:0000259" key="4">
    <source>
        <dbReference type="PROSITE" id="PS50995"/>
    </source>
</evidence>
<comment type="caution">
    <text evidence="5">The sequence shown here is derived from an EMBL/GenBank/DDBJ whole genome shotgun (WGS) entry which is preliminary data.</text>
</comment>
<reference evidence="5 6" key="1">
    <citation type="submission" date="2018-07" db="EMBL/GenBank/DDBJ databases">
        <title>Arthrobacter sp. nov., isolated from raw cow's milk with high bacterial count.</title>
        <authorList>
            <person name="Hahne J."/>
            <person name="Isele D."/>
            <person name="Lipski A."/>
        </authorList>
    </citation>
    <scope>NUCLEOTIDE SEQUENCE [LARGE SCALE GENOMIC DNA]</scope>
    <source>
        <strain evidence="5 6">JZ R-35</strain>
    </source>
</reference>
<dbReference type="RefSeq" id="WP_119423280.1">
    <property type="nucleotide sequence ID" value="NZ_QQXK01000002.1"/>
</dbReference>
<dbReference type="Gene3D" id="1.10.10.10">
    <property type="entry name" value="Winged helix-like DNA-binding domain superfamily/Winged helix DNA-binding domain"/>
    <property type="match status" value="1"/>
</dbReference>
<keyword evidence="1" id="KW-0805">Transcription regulation</keyword>
<dbReference type="InterPro" id="IPR039422">
    <property type="entry name" value="MarR/SlyA-like"/>
</dbReference>
<keyword evidence="2" id="KW-0238">DNA-binding</keyword>
<dbReference type="InterPro" id="IPR023187">
    <property type="entry name" value="Tscrpt_reg_MarR-type_CS"/>
</dbReference>
<name>A0A399JD75_9MICC</name>
<accession>A0A399JD75</accession>
<dbReference type="PANTHER" id="PTHR33164">
    <property type="entry name" value="TRANSCRIPTIONAL REGULATOR, MARR FAMILY"/>
    <property type="match status" value="1"/>
</dbReference>
<dbReference type="GO" id="GO:0003677">
    <property type="term" value="F:DNA binding"/>
    <property type="evidence" value="ECO:0007669"/>
    <property type="project" value="UniProtKB-KW"/>
</dbReference>
<dbReference type="PANTHER" id="PTHR33164:SF43">
    <property type="entry name" value="HTH-TYPE TRANSCRIPTIONAL REPRESSOR YETL"/>
    <property type="match status" value="1"/>
</dbReference>
<dbReference type="SUPFAM" id="SSF46785">
    <property type="entry name" value="Winged helix' DNA-binding domain"/>
    <property type="match status" value="1"/>
</dbReference>
<evidence type="ECO:0000313" key="5">
    <source>
        <dbReference type="EMBL" id="RII43521.1"/>
    </source>
</evidence>
<evidence type="ECO:0000256" key="2">
    <source>
        <dbReference type="ARBA" id="ARBA00023125"/>
    </source>
</evidence>
<protein>
    <submittedName>
        <fullName evidence="5">MarR family transcriptional regulator</fullName>
    </submittedName>
</protein>
<evidence type="ECO:0000256" key="3">
    <source>
        <dbReference type="ARBA" id="ARBA00023163"/>
    </source>
</evidence>
<sequence>MTPVPPELSDLVHSVSHGLRRSWMEDLAPFGISPHQWRALHTVAAHAEHGEDLPRQRDVANALRIAPRSAAEVIAQLEAAGWITRSQDPTDKRAVLLEATESGKDLDRRVHAMRSERSAGYFEILSDADRAELTRILGVLLEAHPRPEGARRGGGGGLHRRR</sequence>
<dbReference type="GO" id="GO:0006950">
    <property type="term" value="P:response to stress"/>
    <property type="evidence" value="ECO:0007669"/>
    <property type="project" value="TreeGrafter"/>
</dbReference>
<gene>
    <name evidence="5" type="ORF">DWB68_00990</name>
</gene>
<dbReference type="Proteomes" id="UP000265419">
    <property type="component" value="Unassembled WGS sequence"/>
</dbReference>
<dbReference type="AlphaFoldDB" id="A0A399JD75"/>
<dbReference type="InterPro" id="IPR036388">
    <property type="entry name" value="WH-like_DNA-bd_sf"/>
</dbReference>
<keyword evidence="3" id="KW-0804">Transcription</keyword>
<dbReference type="EMBL" id="QQXK01000002">
    <property type="protein sequence ID" value="RII43521.1"/>
    <property type="molecule type" value="Genomic_DNA"/>
</dbReference>
<dbReference type="GO" id="GO:0003700">
    <property type="term" value="F:DNA-binding transcription factor activity"/>
    <property type="evidence" value="ECO:0007669"/>
    <property type="project" value="InterPro"/>
</dbReference>
<evidence type="ECO:0000313" key="6">
    <source>
        <dbReference type="Proteomes" id="UP000265419"/>
    </source>
</evidence>
<proteinExistence type="predicted"/>
<keyword evidence="6" id="KW-1185">Reference proteome</keyword>
<dbReference type="PROSITE" id="PS50995">
    <property type="entry name" value="HTH_MARR_2"/>
    <property type="match status" value="1"/>
</dbReference>
<dbReference type="SMART" id="SM00347">
    <property type="entry name" value="HTH_MARR"/>
    <property type="match status" value="1"/>
</dbReference>
<dbReference type="InterPro" id="IPR036390">
    <property type="entry name" value="WH_DNA-bd_sf"/>
</dbReference>
<feature type="domain" description="HTH marR-type" evidence="4">
    <location>
        <begin position="5"/>
        <end position="142"/>
    </location>
</feature>
<evidence type="ECO:0000256" key="1">
    <source>
        <dbReference type="ARBA" id="ARBA00023015"/>
    </source>
</evidence>
<dbReference type="Pfam" id="PF12802">
    <property type="entry name" value="MarR_2"/>
    <property type="match status" value="1"/>
</dbReference>
<dbReference type="PROSITE" id="PS01117">
    <property type="entry name" value="HTH_MARR_1"/>
    <property type="match status" value="1"/>
</dbReference>
<organism evidence="5 6">
    <name type="scientific">Galactobacter valiniphilus</name>
    <dbReference type="NCBI Taxonomy" id="2676122"/>
    <lineage>
        <taxon>Bacteria</taxon>
        <taxon>Bacillati</taxon>
        <taxon>Actinomycetota</taxon>
        <taxon>Actinomycetes</taxon>
        <taxon>Micrococcales</taxon>
        <taxon>Micrococcaceae</taxon>
        <taxon>Galactobacter</taxon>
    </lineage>
</organism>